<dbReference type="EMBL" id="HE796942">
    <property type="protein sequence ID" value="CCL99591.1"/>
    <property type="molecule type" value="Genomic_DNA"/>
</dbReference>
<dbReference type="FunCoup" id="J4I8K9">
    <property type="interactions" value="33"/>
</dbReference>
<dbReference type="AlphaFoldDB" id="J4I8K9"/>
<dbReference type="GeneID" id="24094502"/>
<feature type="region of interest" description="Disordered" evidence="1">
    <location>
        <begin position="38"/>
        <end position="85"/>
    </location>
</feature>
<feature type="compositionally biased region" description="Basic and acidic residues" evidence="1">
    <location>
        <begin position="61"/>
        <end position="70"/>
    </location>
</feature>
<name>J4I8K9_9APHY</name>
<reference evidence="2 3" key="1">
    <citation type="journal article" date="2012" name="Appl. Environ. Microbiol.">
        <title>Short-read sequencing for genomic analysis of the brown rot fungus Fibroporia radiculosa.</title>
        <authorList>
            <person name="Tang J.D."/>
            <person name="Perkins A.D."/>
            <person name="Sonstegard T.S."/>
            <person name="Schroeder S.G."/>
            <person name="Burgess S.C."/>
            <person name="Diehl S.V."/>
        </authorList>
    </citation>
    <scope>NUCLEOTIDE SEQUENCE [LARGE SCALE GENOMIC DNA]</scope>
    <source>
        <strain evidence="2 3">TFFH 294</strain>
    </source>
</reference>
<protein>
    <submittedName>
        <fullName evidence="2">Uncharacterized protein</fullName>
    </submittedName>
</protein>
<dbReference type="InParanoid" id="J4I8K9"/>
<dbReference type="InterPro" id="IPR007849">
    <property type="entry name" value="ATP10"/>
</dbReference>
<dbReference type="PANTHER" id="PTHR28106">
    <property type="entry name" value="MITOCHONDRIAL ATPASE COMPLEX SUBUNIT ATP10"/>
    <property type="match status" value="1"/>
</dbReference>
<accession>J4I8K9</accession>
<evidence type="ECO:0000313" key="2">
    <source>
        <dbReference type="EMBL" id="CCL99591.1"/>
    </source>
</evidence>
<dbReference type="GO" id="GO:0033615">
    <property type="term" value="P:mitochondrial proton-transporting ATP synthase complex assembly"/>
    <property type="evidence" value="ECO:0007669"/>
    <property type="project" value="TreeGrafter"/>
</dbReference>
<sequence>MQVYALQRQSLIPQSWSRSAKHQKLTCISARRLISCTRPHRSHENSQSGDASAEPVSAGKDQQRNLKGSDDAAEQPLPLLQRPLGVLERPSSLPRSWAQTRDELMDQEKRMEKRRHLLKAATKGYFTDLNATRRHGGKTWVAPKVMIREDKALYFPDISGTTLTSKPNVHTTSLCAGKVSIIAMLSTRISELQTASFIKPTHSQFSSHPHYQFVQINLQENLLKSLLVSLFTSSIRKSVPENLWDKYLVSSQNMDYLRDDMGMANRHVAYIYLVDQQCRIRWAGCADPMPQEVEALEVCTKVLLNRHTKPAEST</sequence>
<gene>
    <name evidence="2" type="ORF">FIBRA_01609</name>
</gene>
<dbReference type="PANTHER" id="PTHR28106:SF1">
    <property type="entry name" value="MITOCHONDRIAL ATPASE COMPLEX SUBUNIT ATP10"/>
    <property type="match status" value="1"/>
</dbReference>
<dbReference type="HOGENOM" id="CLU_047290_0_0_1"/>
<evidence type="ECO:0000256" key="1">
    <source>
        <dbReference type="SAM" id="MobiDB-lite"/>
    </source>
</evidence>
<evidence type="ECO:0000313" key="3">
    <source>
        <dbReference type="Proteomes" id="UP000006352"/>
    </source>
</evidence>
<proteinExistence type="predicted"/>
<dbReference type="GO" id="GO:0005743">
    <property type="term" value="C:mitochondrial inner membrane"/>
    <property type="evidence" value="ECO:0007669"/>
    <property type="project" value="TreeGrafter"/>
</dbReference>
<dbReference type="STRING" id="599839.J4I8K9"/>
<dbReference type="RefSeq" id="XP_012178874.1">
    <property type="nucleotide sequence ID" value="XM_012323484.1"/>
</dbReference>
<dbReference type="Pfam" id="PF05176">
    <property type="entry name" value="ATP-synt_10"/>
    <property type="match status" value="1"/>
</dbReference>
<dbReference type="OrthoDB" id="17089at2759"/>
<dbReference type="Proteomes" id="UP000006352">
    <property type="component" value="Unassembled WGS sequence"/>
</dbReference>
<keyword evidence="3" id="KW-1185">Reference proteome</keyword>
<organism evidence="2 3">
    <name type="scientific">Fibroporia radiculosa</name>
    <dbReference type="NCBI Taxonomy" id="599839"/>
    <lineage>
        <taxon>Eukaryota</taxon>
        <taxon>Fungi</taxon>
        <taxon>Dikarya</taxon>
        <taxon>Basidiomycota</taxon>
        <taxon>Agaricomycotina</taxon>
        <taxon>Agaricomycetes</taxon>
        <taxon>Polyporales</taxon>
        <taxon>Fibroporiaceae</taxon>
        <taxon>Fibroporia</taxon>
    </lineage>
</organism>